<reference evidence="5 6" key="1">
    <citation type="journal article" date="2005" name="Science">
        <title>The genome sequence of Trypanosoma cruzi, etiologic agent of Chagas disease.</title>
        <authorList>
            <person name="El-Sayed N.M."/>
            <person name="Myler P.J."/>
            <person name="Bartholomeu D.C."/>
            <person name="Nilsson D."/>
            <person name="Aggarwal G."/>
            <person name="Tran A.N."/>
            <person name="Ghedin E."/>
            <person name="Worthey E.A."/>
            <person name="Delcher A.L."/>
            <person name="Blandin G."/>
            <person name="Westenberger S.J."/>
            <person name="Caler E."/>
            <person name="Cerqueira G.C."/>
            <person name="Branche C."/>
            <person name="Haas B."/>
            <person name="Anupama A."/>
            <person name="Arner E."/>
            <person name="Aslund L."/>
            <person name="Attipoe P."/>
            <person name="Bontempi E."/>
            <person name="Bringaud F."/>
            <person name="Burton P."/>
            <person name="Cadag E."/>
            <person name="Campbell D.A."/>
            <person name="Carrington M."/>
            <person name="Crabtree J."/>
            <person name="Darban H."/>
            <person name="da Silveira J.F."/>
            <person name="de Jong P."/>
            <person name="Edwards K."/>
            <person name="Englund P.T."/>
            <person name="Fazelina G."/>
            <person name="Feldblyum T."/>
            <person name="Ferella M."/>
            <person name="Frasch A.C."/>
            <person name="Gull K."/>
            <person name="Horn D."/>
            <person name="Hou L."/>
            <person name="Huang Y."/>
            <person name="Kindlund E."/>
            <person name="Klingbeil M."/>
            <person name="Kluge S."/>
            <person name="Koo H."/>
            <person name="Lacerda D."/>
            <person name="Levin M.J."/>
            <person name="Lorenzi H."/>
            <person name="Louie T."/>
            <person name="Machado C.R."/>
            <person name="McCulloch R."/>
            <person name="McKenna A."/>
            <person name="Mizuno Y."/>
            <person name="Mottram J.C."/>
            <person name="Nelson S."/>
            <person name="Ochaya S."/>
            <person name="Osoegawa K."/>
            <person name="Pai G."/>
            <person name="Parsons M."/>
            <person name="Pentony M."/>
            <person name="Pettersson U."/>
            <person name="Pop M."/>
            <person name="Ramirez J.L."/>
            <person name="Rinta J."/>
            <person name="Robertson L."/>
            <person name="Salzberg S.L."/>
            <person name="Sanchez D.O."/>
            <person name="Seyler A."/>
            <person name="Sharma R."/>
            <person name="Shetty J."/>
            <person name="Simpson A.J."/>
            <person name="Sisk E."/>
            <person name="Tammi M.T."/>
            <person name="Tarleton R."/>
            <person name="Teixeira S."/>
            <person name="Van Aken S."/>
            <person name="Vogt C."/>
            <person name="Ward P.N."/>
            <person name="Wickstead B."/>
            <person name="Wortman J."/>
            <person name="White O."/>
            <person name="Fraser C.M."/>
            <person name="Stuart K.D."/>
            <person name="Andersson B."/>
        </authorList>
    </citation>
    <scope>NUCLEOTIDE SEQUENCE [LARGE SCALE GENOMIC DNA]</scope>
    <source>
        <strain evidence="5 6">CL Brener</strain>
    </source>
</reference>
<dbReference type="PANTHER" id="PTHR10836">
    <property type="entry name" value="GLYCERALDEHYDE 3-PHOSPHATE DEHYDROGENASE"/>
    <property type="match status" value="1"/>
</dbReference>
<evidence type="ECO:0000256" key="2">
    <source>
        <dbReference type="ARBA" id="ARBA00023002"/>
    </source>
</evidence>
<dbReference type="SUPFAM" id="SSF55347">
    <property type="entry name" value="Glyceraldehyde-3-phosphate dehydrogenase-like, C-terminal domain"/>
    <property type="match status" value="1"/>
</dbReference>
<gene>
    <name evidence="5" type="ORF">Tc00.1047053511461.14</name>
</gene>
<dbReference type="InParanoid" id="Q4D3Y9"/>
<dbReference type="Proteomes" id="UP000002296">
    <property type="component" value="Unassembled WGS sequence"/>
</dbReference>
<dbReference type="EMBL" id="AAHK01001066">
    <property type="protein sequence ID" value="EAN87243.1"/>
    <property type="molecule type" value="Genomic_DNA"/>
</dbReference>
<accession>Q4D3Y9</accession>
<dbReference type="PANTHER" id="PTHR10836:SF76">
    <property type="entry name" value="GLYCERALDEHYDE-3-PHOSPHATE DEHYDROGENASE-RELATED"/>
    <property type="match status" value="1"/>
</dbReference>
<sequence>MAWRSRRSMTPRGGRGAAWKIVPSATGAAKAVGKVIPAQDGRLTGMAFRVPTPGVSVVDLTARLEKPATYEHSRAAIKAASEGEPRGILCQTEDEVVPSKTQLVRALVLMPSAPRQQRRPREGNIAGSWLPPTIRSN</sequence>
<dbReference type="AlphaFoldDB" id="Q4D3Y9"/>
<feature type="region of interest" description="Disordered" evidence="3">
    <location>
        <begin position="113"/>
        <end position="137"/>
    </location>
</feature>
<dbReference type="GO" id="GO:0016620">
    <property type="term" value="F:oxidoreductase activity, acting on the aldehyde or oxo group of donors, NAD or NADP as acceptor"/>
    <property type="evidence" value="ECO:0007669"/>
    <property type="project" value="InterPro"/>
</dbReference>
<keyword evidence="6" id="KW-1185">Reference proteome</keyword>
<dbReference type="InterPro" id="IPR020829">
    <property type="entry name" value="GlycerAld_3-P_DH_cat"/>
</dbReference>
<feature type="domain" description="Glyceraldehyde 3-phosphate dehydrogenase catalytic" evidence="4">
    <location>
        <begin position="11"/>
        <end position="99"/>
    </location>
</feature>
<dbReference type="SMR" id="Q4D3Y9"/>
<comment type="similarity">
    <text evidence="1">Belongs to the glyceraldehyde-3-phosphate dehydrogenase family.</text>
</comment>
<dbReference type="InterPro" id="IPR020831">
    <property type="entry name" value="GlycerAld/Erythrose_P_DH"/>
</dbReference>
<evidence type="ECO:0000313" key="5">
    <source>
        <dbReference type="EMBL" id="EAN87243.1"/>
    </source>
</evidence>
<name>Q4D3Y9_TRYCC</name>
<dbReference type="Gene3D" id="3.30.360.10">
    <property type="entry name" value="Dihydrodipicolinate Reductase, domain 2"/>
    <property type="match status" value="1"/>
</dbReference>
<protein>
    <submittedName>
        <fullName evidence="5">Glyceraldehyde 3-phosphate dehydrogenase, putative</fullName>
    </submittedName>
</protein>
<dbReference type="RefSeq" id="XP_809094.1">
    <property type="nucleotide sequence ID" value="XM_804001.1"/>
</dbReference>
<proteinExistence type="inferred from homology"/>
<evidence type="ECO:0000256" key="3">
    <source>
        <dbReference type="SAM" id="MobiDB-lite"/>
    </source>
</evidence>
<dbReference type="eggNOG" id="KOG0657">
    <property type="taxonomic scope" value="Eukaryota"/>
</dbReference>
<dbReference type="PRINTS" id="PR00078">
    <property type="entry name" value="G3PDHDRGNASE"/>
</dbReference>
<dbReference type="GeneID" id="3539654"/>
<dbReference type="PaxDb" id="353153-Q4D3Y9"/>
<evidence type="ECO:0000259" key="4">
    <source>
        <dbReference type="Pfam" id="PF02800"/>
    </source>
</evidence>
<evidence type="ECO:0000256" key="1">
    <source>
        <dbReference type="ARBA" id="ARBA00007406"/>
    </source>
</evidence>
<comment type="caution">
    <text evidence="5">The sequence shown here is derived from an EMBL/GenBank/DDBJ whole genome shotgun (WGS) entry which is preliminary data.</text>
</comment>
<dbReference type="Pfam" id="PF02800">
    <property type="entry name" value="Gp_dh_C"/>
    <property type="match status" value="1"/>
</dbReference>
<dbReference type="STRING" id="353153.Q4D3Y9"/>
<dbReference type="KEGG" id="tcr:511461.14"/>
<organism evidence="5 6">
    <name type="scientific">Trypanosoma cruzi (strain CL Brener)</name>
    <dbReference type="NCBI Taxonomy" id="353153"/>
    <lineage>
        <taxon>Eukaryota</taxon>
        <taxon>Discoba</taxon>
        <taxon>Euglenozoa</taxon>
        <taxon>Kinetoplastea</taxon>
        <taxon>Metakinetoplastina</taxon>
        <taxon>Trypanosomatida</taxon>
        <taxon>Trypanosomatidae</taxon>
        <taxon>Trypanosoma</taxon>
        <taxon>Schizotrypanum</taxon>
    </lineage>
</organism>
<evidence type="ECO:0000313" key="6">
    <source>
        <dbReference type="Proteomes" id="UP000002296"/>
    </source>
</evidence>
<keyword evidence="2" id="KW-0560">Oxidoreductase</keyword>